<evidence type="ECO:0000256" key="4">
    <source>
        <dbReference type="ARBA" id="ARBA00022670"/>
    </source>
</evidence>
<dbReference type="PANTHER" id="PTHR10589">
    <property type="entry name" value="UBIQUITIN CARBOXYL-TERMINAL HYDROLASE"/>
    <property type="match status" value="1"/>
</dbReference>
<dbReference type="EMBL" id="BAABUK010000003">
    <property type="protein sequence ID" value="GAA5808220.1"/>
    <property type="molecule type" value="Genomic_DNA"/>
</dbReference>
<name>A0ABP9YMY6_9FUNG</name>
<evidence type="ECO:0000313" key="11">
    <source>
        <dbReference type="EMBL" id="GAA5808220.1"/>
    </source>
</evidence>
<evidence type="ECO:0000256" key="3">
    <source>
        <dbReference type="ARBA" id="ARBA00012759"/>
    </source>
</evidence>
<dbReference type="PROSITE" id="PS52048">
    <property type="entry name" value="UCH_DOMAIN"/>
    <property type="match status" value="1"/>
</dbReference>
<keyword evidence="6 8" id="KW-0378">Hydrolase</keyword>
<evidence type="ECO:0000256" key="1">
    <source>
        <dbReference type="ARBA" id="ARBA00000707"/>
    </source>
</evidence>
<dbReference type="InterPro" id="IPR036959">
    <property type="entry name" value="Peptidase_C12_UCH_sf"/>
</dbReference>
<protein>
    <recommendedName>
        <fullName evidence="3 8">ubiquitinyl hydrolase 1</fullName>
        <ecNumber evidence="3 8">3.4.19.12</ecNumber>
    </recommendedName>
</protein>
<gene>
    <name evidence="11" type="ORF">MFLAVUS_001605</name>
</gene>
<sequence>MTKVNNYLAAIDHDYWTLISSDPDIFNDMIKEYGVKDTKAEELLAIDFANLEDDGPVHGLIFISEYVEEPLPKEWSNEDPDEDNIVFTSQVVTNACGTLALLNVLLNSEIEDKGDILNGFNNFTTGFSSVNRGLCLGNSDEIRRIHNAYSPATHKVDNLVMCQTSTGSAKKQGKEIFTDEYEKTYHYICYIYKNGFLWELDGLKKRPYKITECSKDEWLKMTEPVIQNRMKNLEDTESGLEFSLLAIRYDNYEKMVIDNAILKSNIHELDSICKKGTPLPIVKEKTISGLKGFPSLHAAWKDVEAGALESVKPRLDVLSHDQMVLDSCVTTIEENRTLSRVNIQRQKYDYFPFFDMIVKKTLKRGLLEEPEAPKSKRKRKASAEKVTTKRNTRAKK</sequence>
<feature type="domain" description="UCH catalytic" evidence="10">
    <location>
        <begin position="15"/>
        <end position="249"/>
    </location>
</feature>
<keyword evidence="12" id="KW-1185">Reference proteome</keyword>
<comment type="similarity">
    <text evidence="2 8">Belongs to the peptidase C12 family.</text>
</comment>
<dbReference type="SUPFAM" id="SSF54001">
    <property type="entry name" value="Cysteine proteinases"/>
    <property type="match status" value="1"/>
</dbReference>
<evidence type="ECO:0000256" key="5">
    <source>
        <dbReference type="ARBA" id="ARBA00022786"/>
    </source>
</evidence>
<organism evidence="11 12">
    <name type="scientific">Mucor flavus</name>
    <dbReference type="NCBI Taxonomy" id="439312"/>
    <lineage>
        <taxon>Eukaryota</taxon>
        <taxon>Fungi</taxon>
        <taxon>Fungi incertae sedis</taxon>
        <taxon>Mucoromycota</taxon>
        <taxon>Mucoromycotina</taxon>
        <taxon>Mucoromycetes</taxon>
        <taxon>Mucorales</taxon>
        <taxon>Mucorineae</taxon>
        <taxon>Mucoraceae</taxon>
        <taxon>Mucor</taxon>
    </lineage>
</organism>
<comment type="caution">
    <text evidence="11">The sequence shown here is derived from an EMBL/GenBank/DDBJ whole genome shotgun (WGS) entry which is preliminary data.</text>
</comment>
<dbReference type="Pfam" id="PF01088">
    <property type="entry name" value="Peptidase_C12"/>
    <property type="match status" value="1"/>
</dbReference>
<evidence type="ECO:0000256" key="8">
    <source>
        <dbReference type="PROSITE-ProRule" id="PRU01393"/>
    </source>
</evidence>
<accession>A0ABP9YMY6</accession>
<feature type="active site" description="Proton donor" evidence="8">
    <location>
        <position position="186"/>
    </location>
</feature>
<evidence type="ECO:0000256" key="9">
    <source>
        <dbReference type="SAM" id="MobiDB-lite"/>
    </source>
</evidence>
<reference evidence="11 12" key="1">
    <citation type="submission" date="2024-04" db="EMBL/GenBank/DDBJ databases">
        <title>genome sequences of Mucor flavus KT1a and Helicostylum pulchrum KT1b strains isolated from the surface of a dry-aged beef.</title>
        <authorList>
            <person name="Toyotome T."/>
            <person name="Hosono M."/>
            <person name="Torimaru M."/>
            <person name="Fukuda K."/>
            <person name="Mikami N."/>
        </authorList>
    </citation>
    <scope>NUCLEOTIDE SEQUENCE [LARGE SCALE GENOMIC DNA]</scope>
    <source>
        <strain evidence="11 12">KT1a</strain>
    </source>
</reference>
<evidence type="ECO:0000256" key="2">
    <source>
        <dbReference type="ARBA" id="ARBA00009326"/>
    </source>
</evidence>
<evidence type="ECO:0000259" key="10">
    <source>
        <dbReference type="PROSITE" id="PS52048"/>
    </source>
</evidence>
<feature type="site" description="Transition state stabilizer" evidence="8">
    <location>
        <position position="90"/>
    </location>
</feature>
<dbReference type="InterPro" id="IPR001578">
    <property type="entry name" value="Peptidase_C12_UCH"/>
</dbReference>
<comment type="catalytic activity">
    <reaction evidence="1 8">
        <text>Thiol-dependent hydrolysis of ester, thioester, amide, peptide and isopeptide bonds formed by the C-terminal Gly of ubiquitin (a 76-residue protein attached to proteins as an intracellular targeting signal).</text>
        <dbReference type="EC" id="3.4.19.12"/>
    </reaction>
</comment>
<keyword evidence="7 8" id="KW-0788">Thiol protease</keyword>
<evidence type="ECO:0000313" key="12">
    <source>
        <dbReference type="Proteomes" id="UP001473302"/>
    </source>
</evidence>
<keyword evidence="4 8" id="KW-0645">Protease</keyword>
<feature type="active site" description="Nucleophile" evidence="8">
    <location>
        <position position="96"/>
    </location>
</feature>
<dbReference type="PANTHER" id="PTHR10589:SF16">
    <property type="entry name" value="UBIQUITIN CARBOXYL-TERMINAL HYDROLASE ISOZYME L5"/>
    <property type="match status" value="1"/>
</dbReference>
<evidence type="ECO:0000256" key="6">
    <source>
        <dbReference type="ARBA" id="ARBA00022801"/>
    </source>
</evidence>
<dbReference type="InterPro" id="IPR038765">
    <property type="entry name" value="Papain-like_cys_pep_sf"/>
</dbReference>
<keyword evidence="5 8" id="KW-0833">Ubl conjugation pathway</keyword>
<feature type="region of interest" description="Disordered" evidence="9">
    <location>
        <begin position="367"/>
        <end position="396"/>
    </location>
</feature>
<dbReference type="Proteomes" id="UP001473302">
    <property type="component" value="Unassembled WGS sequence"/>
</dbReference>
<proteinExistence type="inferred from homology"/>
<feature type="site" description="Important for enzyme activity" evidence="8">
    <location>
        <position position="201"/>
    </location>
</feature>
<dbReference type="EC" id="3.4.19.12" evidence="3 8"/>
<evidence type="ECO:0000256" key="7">
    <source>
        <dbReference type="ARBA" id="ARBA00022807"/>
    </source>
</evidence>
<dbReference type="Gene3D" id="3.40.532.10">
    <property type="entry name" value="Peptidase C12, ubiquitin carboxyl-terminal hydrolase"/>
    <property type="match status" value="1"/>
</dbReference>